<feature type="non-terminal residue" evidence="2">
    <location>
        <position position="173"/>
    </location>
</feature>
<name>A0A9N9I265_FUNMO</name>
<reference evidence="2" key="1">
    <citation type="submission" date="2021-06" db="EMBL/GenBank/DDBJ databases">
        <authorList>
            <person name="Kallberg Y."/>
            <person name="Tangrot J."/>
            <person name="Rosling A."/>
        </authorList>
    </citation>
    <scope>NUCLEOTIDE SEQUENCE</scope>
    <source>
        <strain evidence="2">87-6 pot B 2015</strain>
    </source>
</reference>
<proteinExistence type="predicted"/>
<gene>
    <name evidence="2" type="ORF">FMOSSE_LOCUS14717</name>
</gene>
<evidence type="ECO:0000313" key="2">
    <source>
        <dbReference type="EMBL" id="CAG8717148.1"/>
    </source>
</evidence>
<keyword evidence="3" id="KW-1185">Reference proteome</keyword>
<dbReference type="Proteomes" id="UP000789375">
    <property type="component" value="Unassembled WGS sequence"/>
</dbReference>
<feature type="compositionally biased region" description="Basic and acidic residues" evidence="1">
    <location>
        <begin position="149"/>
        <end position="158"/>
    </location>
</feature>
<accession>A0A9N9I265</accession>
<protein>
    <submittedName>
        <fullName evidence="2">11173_t:CDS:1</fullName>
    </submittedName>
</protein>
<evidence type="ECO:0000256" key="1">
    <source>
        <dbReference type="SAM" id="MobiDB-lite"/>
    </source>
</evidence>
<dbReference type="EMBL" id="CAJVPP010012265">
    <property type="protein sequence ID" value="CAG8717148.1"/>
    <property type="molecule type" value="Genomic_DNA"/>
</dbReference>
<organism evidence="2 3">
    <name type="scientific">Funneliformis mosseae</name>
    <name type="common">Endomycorrhizal fungus</name>
    <name type="synonym">Glomus mosseae</name>
    <dbReference type="NCBI Taxonomy" id="27381"/>
    <lineage>
        <taxon>Eukaryota</taxon>
        <taxon>Fungi</taxon>
        <taxon>Fungi incertae sedis</taxon>
        <taxon>Mucoromycota</taxon>
        <taxon>Glomeromycotina</taxon>
        <taxon>Glomeromycetes</taxon>
        <taxon>Glomerales</taxon>
        <taxon>Glomeraceae</taxon>
        <taxon>Funneliformis</taxon>
    </lineage>
</organism>
<evidence type="ECO:0000313" key="3">
    <source>
        <dbReference type="Proteomes" id="UP000789375"/>
    </source>
</evidence>
<dbReference type="AlphaFoldDB" id="A0A9N9I265"/>
<feature type="region of interest" description="Disordered" evidence="1">
    <location>
        <begin position="133"/>
        <end position="158"/>
    </location>
</feature>
<comment type="caution">
    <text evidence="2">The sequence shown here is derived from an EMBL/GenBank/DDBJ whole genome shotgun (WGS) entry which is preliminary data.</text>
</comment>
<sequence>MESSEYSKYVNLPFYGEMDDSIMKSNEIDSISMSQYINDSSRNDVESLGDLDVNSFDNGNQFTSDTQIASEGWDSSTHIIHENVQNNNPQLALINPVAAGSQYLTDSTFMDQPGQSLKVQQQGHSYGTRYANQLRPTPGIEPRRRKVPKEKNEPEDKGPYCICQGPSYGTMII</sequence>